<accession>A0A396HII6</accession>
<evidence type="ECO:0000313" key="1">
    <source>
        <dbReference type="EMBL" id="RHN51055.1"/>
    </source>
</evidence>
<dbReference type="AlphaFoldDB" id="A0A396HII6"/>
<organism evidence="1">
    <name type="scientific">Medicago truncatula</name>
    <name type="common">Barrel medic</name>
    <name type="synonym">Medicago tribuloides</name>
    <dbReference type="NCBI Taxonomy" id="3880"/>
    <lineage>
        <taxon>Eukaryota</taxon>
        <taxon>Viridiplantae</taxon>
        <taxon>Streptophyta</taxon>
        <taxon>Embryophyta</taxon>
        <taxon>Tracheophyta</taxon>
        <taxon>Spermatophyta</taxon>
        <taxon>Magnoliopsida</taxon>
        <taxon>eudicotyledons</taxon>
        <taxon>Gunneridae</taxon>
        <taxon>Pentapetalae</taxon>
        <taxon>rosids</taxon>
        <taxon>fabids</taxon>
        <taxon>Fabales</taxon>
        <taxon>Fabaceae</taxon>
        <taxon>Papilionoideae</taxon>
        <taxon>50 kb inversion clade</taxon>
        <taxon>NPAAA clade</taxon>
        <taxon>Hologalegina</taxon>
        <taxon>IRL clade</taxon>
        <taxon>Trifolieae</taxon>
        <taxon>Medicago</taxon>
    </lineage>
</organism>
<dbReference type="Gramene" id="rna35425">
    <property type="protein sequence ID" value="RHN51055.1"/>
    <property type="gene ID" value="gene35425"/>
</dbReference>
<dbReference type="Proteomes" id="UP000265566">
    <property type="component" value="Chromosome 6"/>
</dbReference>
<gene>
    <name evidence="1" type="ORF">MtrunA17_Chr6g0464251</name>
</gene>
<protein>
    <submittedName>
        <fullName evidence="1">Uncharacterized protein</fullName>
    </submittedName>
</protein>
<reference evidence="1" key="1">
    <citation type="journal article" date="2018" name="Nat. Plants">
        <title>Whole-genome landscape of Medicago truncatula symbiotic genes.</title>
        <authorList>
            <person name="Pecrix Y."/>
            <person name="Gamas P."/>
            <person name="Carrere S."/>
        </authorList>
    </citation>
    <scope>NUCLEOTIDE SEQUENCE</scope>
    <source>
        <tissue evidence="1">Leaves</tissue>
    </source>
</reference>
<dbReference type="EMBL" id="PSQE01000006">
    <property type="protein sequence ID" value="RHN51055.1"/>
    <property type="molecule type" value="Genomic_DNA"/>
</dbReference>
<comment type="caution">
    <text evidence="1">The sequence shown here is derived from an EMBL/GenBank/DDBJ whole genome shotgun (WGS) entry which is preliminary data.</text>
</comment>
<sequence>MKHFSDLYFQRIQSIFQTFTNNHHIFNFNPNFLFFLFTQRKFQRISQFIHPPSTLLNLLNLPQKSTTILSLPLLRLLQNPLVQ</sequence>
<name>A0A396HII6_MEDTR</name>
<proteinExistence type="predicted"/>